<protein>
    <submittedName>
        <fullName evidence="1">Uncharacterized protein</fullName>
    </submittedName>
</protein>
<sequence length="50" mass="5542">MSVCVASGLDFGVMLDPRWSLSLTFTGVIPDRFFDYHFELSRSSLGCAIP</sequence>
<keyword evidence="2" id="KW-1185">Reference proteome</keyword>
<gene>
    <name evidence="1" type="ORF">C8F04DRAFT_1267152</name>
</gene>
<accession>A0AAD6SKG3</accession>
<evidence type="ECO:0000313" key="1">
    <source>
        <dbReference type="EMBL" id="KAJ7027252.1"/>
    </source>
</evidence>
<comment type="caution">
    <text evidence="1">The sequence shown here is derived from an EMBL/GenBank/DDBJ whole genome shotgun (WGS) entry which is preliminary data.</text>
</comment>
<proteinExistence type="predicted"/>
<evidence type="ECO:0000313" key="2">
    <source>
        <dbReference type="Proteomes" id="UP001218188"/>
    </source>
</evidence>
<reference evidence="1" key="1">
    <citation type="submission" date="2023-03" db="EMBL/GenBank/DDBJ databases">
        <title>Massive genome expansion in bonnet fungi (Mycena s.s.) driven by repeated elements and novel gene families across ecological guilds.</title>
        <authorList>
            <consortium name="Lawrence Berkeley National Laboratory"/>
            <person name="Harder C.B."/>
            <person name="Miyauchi S."/>
            <person name="Viragh M."/>
            <person name="Kuo A."/>
            <person name="Thoen E."/>
            <person name="Andreopoulos B."/>
            <person name="Lu D."/>
            <person name="Skrede I."/>
            <person name="Drula E."/>
            <person name="Henrissat B."/>
            <person name="Morin E."/>
            <person name="Kohler A."/>
            <person name="Barry K."/>
            <person name="LaButti K."/>
            <person name="Morin E."/>
            <person name="Salamov A."/>
            <person name="Lipzen A."/>
            <person name="Mereny Z."/>
            <person name="Hegedus B."/>
            <person name="Baldrian P."/>
            <person name="Stursova M."/>
            <person name="Weitz H."/>
            <person name="Taylor A."/>
            <person name="Grigoriev I.V."/>
            <person name="Nagy L.G."/>
            <person name="Martin F."/>
            <person name="Kauserud H."/>
        </authorList>
    </citation>
    <scope>NUCLEOTIDE SEQUENCE</scope>
    <source>
        <strain evidence="1">CBHHK200</strain>
    </source>
</reference>
<dbReference type="AlphaFoldDB" id="A0AAD6SKG3"/>
<name>A0AAD6SKG3_9AGAR</name>
<organism evidence="1 2">
    <name type="scientific">Mycena alexandri</name>
    <dbReference type="NCBI Taxonomy" id="1745969"/>
    <lineage>
        <taxon>Eukaryota</taxon>
        <taxon>Fungi</taxon>
        <taxon>Dikarya</taxon>
        <taxon>Basidiomycota</taxon>
        <taxon>Agaricomycotina</taxon>
        <taxon>Agaricomycetes</taxon>
        <taxon>Agaricomycetidae</taxon>
        <taxon>Agaricales</taxon>
        <taxon>Marasmiineae</taxon>
        <taxon>Mycenaceae</taxon>
        <taxon>Mycena</taxon>
    </lineage>
</organism>
<dbReference type="Proteomes" id="UP001218188">
    <property type="component" value="Unassembled WGS sequence"/>
</dbReference>
<dbReference type="EMBL" id="JARJCM010000126">
    <property type="protein sequence ID" value="KAJ7027252.1"/>
    <property type="molecule type" value="Genomic_DNA"/>
</dbReference>